<feature type="non-terminal residue" evidence="1">
    <location>
        <position position="124"/>
    </location>
</feature>
<evidence type="ECO:0000313" key="1">
    <source>
        <dbReference type="EMBL" id="GAH08237.1"/>
    </source>
</evidence>
<protein>
    <recommendedName>
        <fullName evidence="2">Gamma-glutamylcyclotransferase AIG2-like domain-containing protein</fullName>
    </recommendedName>
</protein>
<dbReference type="Gene3D" id="3.10.490.10">
    <property type="entry name" value="Gamma-glutamyl cyclotransferase-like"/>
    <property type="match status" value="1"/>
</dbReference>
<name>X1CKI6_9ZZZZ</name>
<evidence type="ECO:0008006" key="2">
    <source>
        <dbReference type="Google" id="ProtNLM"/>
    </source>
</evidence>
<proteinExistence type="predicted"/>
<dbReference type="AlphaFoldDB" id="X1CKI6"/>
<gene>
    <name evidence="1" type="ORF">S01H4_64195</name>
</gene>
<accession>X1CKI6</accession>
<sequence>MEKILYAVYGSNLCRERFIYYIKGGEFKGNPYQGCNDKTEPEDYSHLFVPYRLYFAKESPRWDGKGVAFLNCKKEENNKFHALVRLWKITEEQFDCIWEQEGKPYYRKKLYLGEKDRIEIYTLT</sequence>
<dbReference type="EMBL" id="BART01038852">
    <property type="protein sequence ID" value="GAH08237.1"/>
    <property type="molecule type" value="Genomic_DNA"/>
</dbReference>
<organism evidence="1">
    <name type="scientific">marine sediment metagenome</name>
    <dbReference type="NCBI Taxonomy" id="412755"/>
    <lineage>
        <taxon>unclassified sequences</taxon>
        <taxon>metagenomes</taxon>
        <taxon>ecological metagenomes</taxon>
    </lineage>
</organism>
<reference evidence="1" key="1">
    <citation type="journal article" date="2014" name="Front. Microbiol.">
        <title>High frequency of phylogenetically diverse reductive dehalogenase-homologous genes in deep subseafloor sedimentary metagenomes.</title>
        <authorList>
            <person name="Kawai M."/>
            <person name="Futagami T."/>
            <person name="Toyoda A."/>
            <person name="Takaki Y."/>
            <person name="Nishi S."/>
            <person name="Hori S."/>
            <person name="Arai W."/>
            <person name="Tsubouchi T."/>
            <person name="Morono Y."/>
            <person name="Uchiyama I."/>
            <person name="Ito T."/>
            <person name="Fujiyama A."/>
            <person name="Inagaki F."/>
            <person name="Takami H."/>
        </authorList>
    </citation>
    <scope>NUCLEOTIDE SEQUENCE</scope>
    <source>
        <strain evidence="1">Expedition CK06-06</strain>
    </source>
</reference>
<comment type="caution">
    <text evidence="1">The sequence shown here is derived from an EMBL/GenBank/DDBJ whole genome shotgun (WGS) entry which is preliminary data.</text>
</comment>